<evidence type="ECO:0000313" key="2">
    <source>
        <dbReference type="EMBL" id="MED6133609.1"/>
    </source>
</evidence>
<evidence type="ECO:0000313" key="3">
    <source>
        <dbReference type="Proteomes" id="UP001341840"/>
    </source>
</evidence>
<keyword evidence="1" id="KW-1133">Transmembrane helix</keyword>
<feature type="transmembrane region" description="Helical" evidence="1">
    <location>
        <begin position="191"/>
        <end position="209"/>
    </location>
</feature>
<name>A0ABU6SBZ3_9FABA</name>
<dbReference type="EMBL" id="JASCZI010060537">
    <property type="protein sequence ID" value="MED6133609.1"/>
    <property type="molecule type" value="Genomic_DNA"/>
</dbReference>
<evidence type="ECO:0000256" key="1">
    <source>
        <dbReference type="SAM" id="Phobius"/>
    </source>
</evidence>
<accession>A0ABU6SBZ3</accession>
<organism evidence="2 3">
    <name type="scientific">Stylosanthes scabra</name>
    <dbReference type="NCBI Taxonomy" id="79078"/>
    <lineage>
        <taxon>Eukaryota</taxon>
        <taxon>Viridiplantae</taxon>
        <taxon>Streptophyta</taxon>
        <taxon>Embryophyta</taxon>
        <taxon>Tracheophyta</taxon>
        <taxon>Spermatophyta</taxon>
        <taxon>Magnoliopsida</taxon>
        <taxon>eudicotyledons</taxon>
        <taxon>Gunneridae</taxon>
        <taxon>Pentapetalae</taxon>
        <taxon>rosids</taxon>
        <taxon>fabids</taxon>
        <taxon>Fabales</taxon>
        <taxon>Fabaceae</taxon>
        <taxon>Papilionoideae</taxon>
        <taxon>50 kb inversion clade</taxon>
        <taxon>dalbergioids sensu lato</taxon>
        <taxon>Dalbergieae</taxon>
        <taxon>Pterocarpus clade</taxon>
        <taxon>Stylosanthes</taxon>
    </lineage>
</organism>
<keyword evidence="1" id="KW-0472">Membrane</keyword>
<keyword evidence="3" id="KW-1185">Reference proteome</keyword>
<protein>
    <submittedName>
        <fullName evidence="2">Uncharacterized protein</fullName>
    </submittedName>
</protein>
<proteinExistence type="predicted"/>
<gene>
    <name evidence="2" type="ORF">PIB30_029781</name>
</gene>
<comment type="caution">
    <text evidence="2">The sequence shown here is derived from an EMBL/GenBank/DDBJ whole genome shotgun (WGS) entry which is preliminary data.</text>
</comment>
<sequence length="215" mass="23981">MNTIVLSRVVHGSGQIRRSDTIRRGFGSDWIRSTVFEDRIADLLKTSAYPIGGSANPRSQKGEVQPLSLTSLFHFHSFTLFCRSQISISRSLNHQNSNTVLPSPTRPPAHHQYAIARPSLNLSFLLCHSPVRRRPSFTALRAIQFSSIVECLILSTCRRVVLLIAARRFGYVIIGIIVGDSNGGYPSMITYMLFYMLFYISSCSVVAGSPPSPFW</sequence>
<dbReference type="Proteomes" id="UP001341840">
    <property type="component" value="Unassembled WGS sequence"/>
</dbReference>
<reference evidence="2 3" key="1">
    <citation type="journal article" date="2023" name="Plants (Basel)">
        <title>Bridging the Gap: Combining Genomics and Transcriptomics Approaches to Understand Stylosanthes scabra, an Orphan Legume from the Brazilian Caatinga.</title>
        <authorList>
            <person name="Ferreira-Neto J.R.C."/>
            <person name="da Silva M.D."/>
            <person name="Binneck E."/>
            <person name="de Melo N.F."/>
            <person name="da Silva R.H."/>
            <person name="de Melo A.L.T.M."/>
            <person name="Pandolfi V."/>
            <person name="Bustamante F.O."/>
            <person name="Brasileiro-Vidal A.C."/>
            <person name="Benko-Iseppon A.M."/>
        </authorList>
    </citation>
    <scope>NUCLEOTIDE SEQUENCE [LARGE SCALE GENOMIC DNA]</scope>
    <source>
        <tissue evidence="2">Leaves</tissue>
    </source>
</reference>
<keyword evidence="1" id="KW-0812">Transmembrane</keyword>
<feature type="transmembrane region" description="Helical" evidence="1">
    <location>
        <begin position="160"/>
        <end position="179"/>
    </location>
</feature>